<dbReference type="KEGG" id="aqu:100641671"/>
<dbReference type="SUPFAM" id="SSF47923">
    <property type="entry name" value="Ypt/Rab-GAP domain of gyp1p"/>
    <property type="match status" value="2"/>
</dbReference>
<dbReference type="InterPro" id="IPR000195">
    <property type="entry name" value="Rab-GAP-TBC_dom"/>
</dbReference>
<dbReference type="Pfam" id="PF23436">
    <property type="entry name" value="RabGap-TBC_2"/>
    <property type="match status" value="1"/>
</dbReference>
<dbReference type="Gene3D" id="1.10.472.80">
    <property type="entry name" value="Ypt/Rab-GAP domain of gyp1p, domain 3"/>
    <property type="match status" value="1"/>
</dbReference>
<feature type="compositionally biased region" description="Polar residues" evidence="3">
    <location>
        <begin position="794"/>
        <end position="804"/>
    </location>
</feature>
<evidence type="ECO:0000256" key="1">
    <source>
        <dbReference type="ARBA" id="ARBA00023054"/>
    </source>
</evidence>
<proteinExistence type="predicted"/>
<keyword evidence="1 2" id="KW-0175">Coiled coil</keyword>
<dbReference type="GO" id="GO:0005096">
    <property type="term" value="F:GTPase activator activity"/>
    <property type="evidence" value="ECO:0007669"/>
    <property type="project" value="TreeGrafter"/>
</dbReference>
<feature type="coiled-coil region" evidence="2">
    <location>
        <begin position="474"/>
        <end position="501"/>
    </location>
</feature>
<feature type="region of interest" description="Disordered" evidence="3">
    <location>
        <begin position="559"/>
        <end position="659"/>
    </location>
</feature>
<dbReference type="Gene3D" id="1.10.8.270">
    <property type="entry name" value="putative rabgap domain of human tbc1 domain family member 14 like domains"/>
    <property type="match status" value="1"/>
</dbReference>
<keyword evidence="6" id="KW-1185">Reference proteome</keyword>
<dbReference type="Proteomes" id="UP000007879">
    <property type="component" value="Unassembled WGS sequence"/>
</dbReference>
<feature type="compositionally biased region" description="Polar residues" evidence="3">
    <location>
        <begin position="600"/>
        <end position="618"/>
    </location>
</feature>
<dbReference type="PROSITE" id="PS50086">
    <property type="entry name" value="TBC_RABGAP"/>
    <property type="match status" value="1"/>
</dbReference>
<organism evidence="5 6">
    <name type="scientific">Amphimedon queenslandica</name>
    <name type="common">Sponge</name>
    <dbReference type="NCBI Taxonomy" id="400682"/>
    <lineage>
        <taxon>Eukaryota</taxon>
        <taxon>Metazoa</taxon>
        <taxon>Porifera</taxon>
        <taxon>Demospongiae</taxon>
        <taxon>Heteroscleromorpha</taxon>
        <taxon>Haplosclerida</taxon>
        <taxon>Niphatidae</taxon>
        <taxon>Amphimedon</taxon>
    </lineage>
</organism>
<dbReference type="InterPro" id="IPR050302">
    <property type="entry name" value="Rab_GAP_TBC_domain"/>
</dbReference>
<reference evidence="5" key="2">
    <citation type="submission" date="2024-06" db="UniProtKB">
        <authorList>
            <consortium name="EnsemblMetazoa"/>
        </authorList>
    </citation>
    <scope>IDENTIFICATION</scope>
</reference>
<evidence type="ECO:0000313" key="6">
    <source>
        <dbReference type="Proteomes" id="UP000007879"/>
    </source>
</evidence>
<feature type="compositionally biased region" description="Basic and acidic residues" evidence="3">
    <location>
        <begin position="559"/>
        <end position="568"/>
    </location>
</feature>
<protein>
    <recommendedName>
        <fullName evidence="4">Rab-GAP TBC domain-containing protein</fullName>
    </recommendedName>
</protein>
<feature type="compositionally biased region" description="Basic and acidic residues" evidence="3">
    <location>
        <begin position="59"/>
        <end position="80"/>
    </location>
</feature>
<feature type="compositionally biased region" description="Polar residues" evidence="3">
    <location>
        <begin position="212"/>
        <end position="223"/>
    </location>
</feature>
<dbReference type="SMART" id="SM00164">
    <property type="entry name" value="TBC"/>
    <property type="match status" value="1"/>
</dbReference>
<reference evidence="6" key="1">
    <citation type="journal article" date="2010" name="Nature">
        <title>The Amphimedon queenslandica genome and the evolution of animal complexity.</title>
        <authorList>
            <person name="Srivastava M."/>
            <person name="Simakov O."/>
            <person name="Chapman J."/>
            <person name="Fahey B."/>
            <person name="Gauthier M.E."/>
            <person name="Mitros T."/>
            <person name="Richards G.S."/>
            <person name="Conaco C."/>
            <person name="Dacre M."/>
            <person name="Hellsten U."/>
            <person name="Larroux C."/>
            <person name="Putnam N.H."/>
            <person name="Stanke M."/>
            <person name="Adamska M."/>
            <person name="Darling A."/>
            <person name="Degnan S.M."/>
            <person name="Oakley T.H."/>
            <person name="Plachetzki D.C."/>
            <person name="Zhai Y."/>
            <person name="Adamski M."/>
            <person name="Calcino A."/>
            <person name="Cummins S.F."/>
            <person name="Goodstein D.M."/>
            <person name="Harris C."/>
            <person name="Jackson D.J."/>
            <person name="Leys S.P."/>
            <person name="Shu S."/>
            <person name="Woodcroft B.J."/>
            <person name="Vervoort M."/>
            <person name="Kosik K.S."/>
            <person name="Manning G."/>
            <person name="Degnan B.M."/>
            <person name="Rokhsar D.S."/>
        </authorList>
    </citation>
    <scope>NUCLEOTIDE SEQUENCE [LARGE SCALE GENOMIC DNA]</scope>
</reference>
<feature type="coiled-coil region" evidence="2">
    <location>
        <begin position="682"/>
        <end position="716"/>
    </location>
</feature>
<dbReference type="InterPro" id="IPR035969">
    <property type="entry name" value="Rab-GAP_TBC_sf"/>
</dbReference>
<feature type="compositionally biased region" description="Pro residues" evidence="3">
    <location>
        <begin position="641"/>
        <end position="656"/>
    </location>
</feature>
<dbReference type="PANTHER" id="PTHR47219">
    <property type="entry name" value="RAB GTPASE-ACTIVATING PROTEIN 1-LIKE"/>
    <property type="match status" value="1"/>
</dbReference>
<dbReference type="GeneID" id="100641671"/>
<accession>A0AAN0IZA1</accession>
<evidence type="ECO:0000259" key="4">
    <source>
        <dbReference type="PROSITE" id="PS50086"/>
    </source>
</evidence>
<dbReference type="RefSeq" id="XP_019849781.1">
    <property type="nucleotide sequence ID" value="XM_019994222.1"/>
</dbReference>
<feature type="compositionally biased region" description="Basic and acidic residues" evidence="3">
    <location>
        <begin position="22"/>
        <end position="38"/>
    </location>
</feature>
<name>A0AAN0IZA1_AMPQE</name>
<feature type="region of interest" description="Disordered" evidence="3">
    <location>
        <begin position="771"/>
        <end position="804"/>
    </location>
</feature>
<feature type="domain" description="Rab-GAP TBC" evidence="4">
    <location>
        <begin position="260"/>
        <end position="421"/>
    </location>
</feature>
<dbReference type="EnsemblMetazoa" id="XM_019994222.1">
    <property type="protein sequence ID" value="XP_019849781.1"/>
    <property type="gene ID" value="LOC100641671"/>
</dbReference>
<feature type="compositionally biased region" description="Basic and acidic residues" evidence="3">
    <location>
        <begin position="96"/>
        <end position="187"/>
    </location>
</feature>
<dbReference type="GO" id="GO:0031267">
    <property type="term" value="F:small GTPase binding"/>
    <property type="evidence" value="ECO:0007669"/>
    <property type="project" value="TreeGrafter"/>
</dbReference>
<dbReference type="AlphaFoldDB" id="A0AAN0IZA1"/>
<evidence type="ECO:0000313" key="5">
    <source>
        <dbReference type="EnsemblMetazoa" id="XP_019849781.1"/>
    </source>
</evidence>
<feature type="compositionally biased region" description="Acidic residues" evidence="3">
    <location>
        <begin position="781"/>
        <end position="793"/>
    </location>
</feature>
<feature type="region of interest" description="Disordered" evidence="3">
    <location>
        <begin position="1"/>
        <end position="223"/>
    </location>
</feature>
<dbReference type="Gene3D" id="1.10.10.750">
    <property type="entry name" value="Ypt/Rab-GAP domain of gyp1p, domain 1"/>
    <property type="match status" value="1"/>
</dbReference>
<dbReference type="PANTHER" id="PTHR47219:SF22">
    <property type="entry name" value="RAB-GAP TBC DOMAIN-CONTAINING PROTEIN"/>
    <property type="match status" value="1"/>
</dbReference>
<sequence>MSSENEEKTPIVQSVESPPLLEDIKEEGGGREGEHELMSEGSPGGDSSVVASPGSVLEGENHLLKMLEEQNRMLESDSRYHQNINGSPTKPCVGELEQKESGGGKKDKKEKEKKKEKETEKAKDKKEKEPEKMKESKEEKKERKEAERKERKAEKKERKESLRKEKKDYEKKDKKDKKSTESEREKSPGSAAATPVEVTPSITSTEDRHSISDSGSEINSVTSRSNEDERILIVWSDVMKNWEEISRKNFKFIRSLVLRGIPGPMRGMAWQLLAGAQTMTLKTQYPSLITENSPFEKPIQRDLALAYSVYDPEVGYCQGSLFIAGILLMNMPEEEAFCVFTHMMSHHKLRELYKPTMADLSVRFYQLENLVEELFPRLDIHFRALGFHTSMYSSSWFLTLFASTLPLCAAFRVLDIFLIDGIEIIFRVGLALLERSQNELLKLDMEDMTKHFQKEMKSLSEEDCDTLFEAAFRVKVSSKKLKKMEKEYNQRKERQQVENSELIRLQDDNCELEKRVLALEKECAGLADRLIQGQVTRAQEYEEMYGVRRELTTLRKKVASFEKKEKSQSNHKSRSNTPEVHPTKYLSPLPSSMDFRDRSTSAPSLRDTPQSASTSSLVSIEEGTKEQSSQVSATAEEETPTPLPETSPADPPPPHSPSLDVETLLRELAIVKIERAECADLLERKALELRKLNKKFSDTEKELKEAHEKIAQLQREKICPKCGSNAESIDGVASSVNSESSKQAVAIATIDDLELQFNELLSNLENVIQTPLEYESKEKEKEEEEEEGEEEQLDNSASVGGSET</sequence>
<evidence type="ECO:0000256" key="2">
    <source>
        <dbReference type="SAM" id="Coils"/>
    </source>
</evidence>
<dbReference type="FunFam" id="1.10.472.80:FF:000002">
    <property type="entry name" value="Ecotropic viral integration site 5"/>
    <property type="match status" value="1"/>
</dbReference>
<evidence type="ECO:0000256" key="3">
    <source>
        <dbReference type="SAM" id="MobiDB-lite"/>
    </source>
</evidence>